<dbReference type="Gene3D" id="1.10.10.390">
    <property type="match status" value="1"/>
</dbReference>
<evidence type="ECO:0000256" key="4">
    <source>
        <dbReference type="ARBA" id="ARBA00021268"/>
    </source>
</evidence>
<evidence type="ECO:0000256" key="7">
    <source>
        <dbReference type="ARBA" id="ARBA00023315"/>
    </source>
</evidence>
<dbReference type="GeneID" id="107065993"/>
<reference evidence="13 14" key="1">
    <citation type="submission" date="2025-05" db="UniProtKB">
        <authorList>
            <consortium name="RefSeq"/>
        </authorList>
    </citation>
    <scope>IDENTIFICATION</scope>
    <source>
        <tissue evidence="13 14">Whole body</tissue>
    </source>
</reference>
<dbReference type="RefSeq" id="XP_015175661.1">
    <property type="nucleotide sequence ID" value="XM_015320175.1"/>
</dbReference>
<dbReference type="InterPro" id="IPR048776">
    <property type="entry name" value="HAT1_C"/>
</dbReference>
<dbReference type="Gene3D" id="3.90.360.10">
    <property type="entry name" value="Histone acetyl transferase 1 (HAT1), N-terminal domain"/>
    <property type="match status" value="1"/>
</dbReference>
<keyword evidence="12" id="KW-1185">Reference proteome</keyword>
<dbReference type="PANTHER" id="PTHR12046">
    <property type="entry name" value="HISTONE ACETYLTRANSFERASE TYPE B CATALYTIC SUBUNIT"/>
    <property type="match status" value="1"/>
</dbReference>
<evidence type="ECO:0000256" key="6">
    <source>
        <dbReference type="ARBA" id="ARBA00023242"/>
    </source>
</evidence>
<evidence type="ECO:0000256" key="3">
    <source>
        <dbReference type="ARBA" id="ARBA00013184"/>
    </source>
</evidence>
<evidence type="ECO:0000313" key="14">
    <source>
        <dbReference type="RefSeq" id="XP_015175661.1"/>
    </source>
</evidence>
<dbReference type="InterPro" id="IPR016181">
    <property type="entry name" value="Acyl_CoA_acyltransferase"/>
</dbReference>
<dbReference type="EC" id="2.3.1.48" evidence="3 9"/>
<dbReference type="SUPFAM" id="SSF55729">
    <property type="entry name" value="Acyl-CoA N-acyltransferases (Nat)"/>
    <property type="match status" value="1"/>
</dbReference>
<evidence type="ECO:0000259" key="10">
    <source>
        <dbReference type="Pfam" id="PF10394"/>
    </source>
</evidence>
<evidence type="ECO:0000256" key="8">
    <source>
        <dbReference type="ARBA" id="ARBA00048017"/>
    </source>
</evidence>
<dbReference type="Gene3D" id="3.40.630.30">
    <property type="match status" value="1"/>
</dbReference>
<evidence type="ECO:0000256" key="1">
    <source>
        <dbReference type="ARBA" id="ARBA00004123"/>
    </source>
</evidence>
<feature type="domain" description="Histone acetyltransferase type B catalytic subunit C-terminal" evidence="11">
    <location>
        <begin position="272"/>
        <end position="323"/>
    </location>
</feature>
<dbReference type="InterPro" id="IPR017380">
    <property type="entry name" value="Hist_AcTrfase_B-typ_cat-su"/>
</dbReference>
<organism evidence="12 14">
    <name type="scientific">Polistes dominula</name>
    <name type="common">European paper wasp</name>
    <name type="synonym">Vespa dominula</name>
    <dbReference type="NCBI Taxonomy" id="743375"/>
    <lineage>
        <taxon>Eukaryota</taxon>
        <taxon>Metazoa</taxon>
        <taxon>Ecdysozoa</taxon>
        <taxon>Arthropoda</taxon>
        <taxon>Hexapoda</taxon>
        <taxon>Insecta</taxon>
        <taxon>Pterygota</taxon>
        <taxon>Neoptera</taxon>
        <taxon>Endopterygota</taxon>
        <taxon>Hymenoptera</taxon>
        <taxon>Apocrita</taxon>
        <taxon>Aculeata</taxon>
        <taxon>Vespoidea</taxon>
        <taxon>Vespidae</taxon>
        <taxon>Polistinae</taxon>
        <taxon>Polistini</taxon>
        <taxon>Polistes</taxon>
    </lineage>
</organism>
<keyword evidence="5 9" id="KW-0808">Transferase</keyword>
<comment type="catalytic activity">
    <reaction evidence="8 9">
        <text>L-lysyl-[protein] + acetyl-CoA = N(6)-acetyl-L-lysyl-[protein] + CoA + H(+)</text>
        <dbReference type="Rhea" id="RHEA:45948"/>
        <dbReference type="Rhea" id="RHEA-COMP:9752"/>
        <dbReference type="Rhea" id="RHEA-COMP:10731"/>
        <dbReference type="ChEBI" id="CHEBI:15378"/>
        <dbReference type="ChEBI" id="CHEBI:29969"/>
        <dbReference type="ChEBI" id="CHEBI:57287"/>
        <dbReference type="ChEBI" id="CHEBI:57288"/>
        <dbReference type="ChEBI" id="CHEBI:61930"/>
        <dbReference type="EC" id="2.3.1.48"/>
    </reaction>
</comment>
<evidence type="ECO:0000256" key="2">
    <source>
        <dbReference type="ARBA" id="ARBA00010543"/>
    </source>
</evidence>
<keyword evidence="7 9" id="KW-0012">Acyltransferase</keyword>
<protein>
    <recommendedName>
        <fullName evidence="4 9">Histone acetyltransferase type B catalytic subunit</fullName>
        <ecNumber evidence="3 9">2.3.1.48</ecNumber>
    </recommendedName>
</protein>
<dbReference type="Pfam" id="PF10394">
    <property type="entry name" value="Hat1_N"/>
    <property type="match status" value="1"/>
</dbReference>
<accession>A0ABM1I624</accession>
<dbReference type="CDD" id="cd04301">
    <property type="entry name" value="NAT_SF"/>
    <property type="match status" value="1"/>
</dbReference>
<dbReference type="Pfam" id="PF21183">
    <property type="entry name" value="HAT1_C"/>
    <property type="match status" value="1"/>
</dbReference>
<evidence type="ECO:0000313" key="12">
    <source>
        <dbReference type="Proteomes" id="UP000694924"/>
    </source>
</evidence>
<evidence type="ECO:0000256" key="9">
    <source>
        <dbReference type="PIRNR" id="PIRNR038084"/>
    </source>
</evidence>
<dbReference type="Proteomes" id="UP000694924">
    <property type="component" value="Unplaced"/>
</dbReference>
<comment type="subcellular location">
    <subcellularLocation>
        <location evidence="1">Nucleus</location>
    </subcellularLocation>
</comment>
<dbReference type="PIRSF" id="PIRSF038084">
    <property type="entry name" value="HAT-B_cat"/>
    <property type="match status" value="1"/>
</dbReference>
<dbReference type="InterPro" id="IPR013523">
    <property type="entry name" value="Hist_AcTrfase_HAT1_C"/>
</dbReference>
<proteinExistence type="inferred from homology"/>
<evidence type="ECO:0000256" key="5">
    <source>
        <dbReference type="ARBA" id="ARBA00022679"/>
    </source>
</evidence>
<dbReference type="InterPro" id="IPR037113">
    <property type="entry name" value="Hat1_N_sf"/>
</dbReference>
<feature type="domain" description="Histone acetyl transferase HAT1 N-terminal" evidence="10">
    <location>
        <begin position="13"/>
        <end position="172"/>
    </location>
</feature>
<comment type="similarity">
    <text evidence="2 9">Belongs to the HAT1 family.</text>
</comment>
<gene>
    <name evidence="13 14" type="primary">LOC107065993</name>
</gene>
<dbReference type="InterPro" id="IPR019467">
    <property type="entry name" value="Hat1_N"/>
</dbReference>
<dbReference type="RefSeq" id="XP_015175660.1">
    <property type="nucleotide sequence ID" value="XM_015320174.1"/>
</dbReference>
<evidence type="ECO:0000259" key="11">
    <source>
        <dbReference type="Pfam" id="PF21183"/>
    </source>
</evidence>
<sequence>MEDSNGGHLSHLVVDSNECLEFKLIRNVDDLEDDKTSFKPEMSHQVFGDSETIFGYQDLKVKLYYSAGSLETYLGMTYSEKVNKLTYDVEADEVLPKIACKLAPKIHSNLDTFVESLKKDKTFRPYGELIYSFSVNDRGNARQFEIYKADMSCKGFKEYHERLQTFVLWYIDAANFIDIDDDQWDYFNMFEKYKTVSGNTQYGTIGFATVYQYYAYPNHTRPRIAQVLILPLFQNLGLGTHLLRGIYTQYISKSNVKDITVEDPSIDFQRIRDYVDAINCHKLPSFSRKNLLQGFSKNMVTEAREQYKINKKQTRRVYEILRLLITDTSNEQEYRDYRLIVKKRLNVPYKREQNDVKKLELALKSLNKRSNIALPPTEQRIKILDKLYGILEEDYKKVVKRLEEEAGLRI</sequence>
<evidence type="ECO:0000313" key="13">
    <source>
        <dbReference type="RefSeq" id="XP_015175660.1"/>
    </source>
</evidence>
<name>A0ABM1I624_POLDO</name>
<keyword evidence="6" id="KW-0539">Nucleus</keyword>